<name>A0A382FDJ1_9ZZZZ</name>
<evidence type="ECO:0000313" key="1">
    <source>
        <dbReference type="EMBL" id="SVB60364.1"/>
    </source>
</evidence>
<dbReference type="AlphaFoldDB" id="A0A382FDJ1"/>
<feature type="non-terminal residue" evidence="1">
    <location>
        <position position="69"/>
    </location>
</feature>
<gene>
    <name evidence="1" type="ORF">METZ01_LOCUS213218</name>
</gene>
<protein>
    <submittedName>
        <fullName evidence="1">Uncharacterized protein</fullName>
    </submittedName>
</protein>
<dbReference type="EMBL" id="UINC01049061">
    <property type="protein sequence ID" value="SVB60364.1"/>
    <property type="molecule type" value="Genomic_DNA"/>
</dbReference>
<sequence length="69" mass="7580">MPYKTVESFMNLRKAITLVITGAFLLTSALFAEEIKGDRQAGKTGPSRLARLGDDGPKSTFFNINSWSI</sequence>
<accession>A0A382FDJ1</accession>
<reference evidence="1" key="1">
    <citation type="submission" date="2018-05" db="EMBL/GenBank/DDBJ databases">
        <authorList>
            <person name="Lanie J.A."/>
            <person name="Ng W.-L."/>
            <person name="Kazmierczak K.M."/>
            <person name="Andrzejewski T.M."/>
            <person name="Davidsen T.M."/>
            <person name="Wayne K.J."/>
            <person name="Tettelin H."/>
            <person name="Glass J.I."/>
            <person name="Rusch D."/>
            <person name="Podicherti R."/>
            <person name="Tsui H.-C.T."/>
            <person name="Winkler M.E."/>
        </authorList>
    </citation>
    <scope>NUCLEOTIDE SEQUENCE</scope>
</reference>
<proteinExistence type="predicted"/>
<organism evidence="1">
    <name type="scientific">marine metagenome</name>
    <dbReference type="NCBI Taxonomy" id="408172"/>
    <lineage>
        <taxon>unclassified sequences</taxon>
        <taxon>metagenomes</taxon>
        <taxon>ecological metagenomes</taxon>
    </lineage>
</organism>